<dbReference type="InParanoid" id="A0A2P5I485"/>
<reference evidence="2" key="1">
    <citation type="submission" date="2017-09" db="EMBL/GenBank/DDBJ databases">
        <title>Polyketide synthases of a Diaporthe helianthi virulent isolate.</title>
        <authorList>
            <person name="Baroncelli R."/>
        </authorList>
    </citation>
    <scope>NUCLEOTIDE SEQUENCE [LARGE SCALE GENOMIC DNA]</scope>
    <source>
        <strain evidence="2">7/96</strain>
    </source>
</reference>
<feature type="region of interest" description="Disordered" evidence="1">
    <location>
        <begin position="475"/>
        <end position="572"/>
    </location>
</feature>
<dbReference type="Proteomes" id="UP000094444">
    <property type="component" value="Unassembled WGS sequence"/>
</dbReference>
<dbReference type="OrthoDB" id="5417628at2759"/>
<evidence type="ECO:0000256" key="1">
    <source>
        <dbReference type="SAM" id="MobiDB-lite"/>
    </source>
</evidence>
<dbReference type="STRING" id="158607.A0A2P5I485"/>
<dbReference type="AlphaFoldDB" id="A0A2P5I485"/>
<feature type="compositionally biased region" description="Polar residues" evidence="1">
    <location>
        <begin position="500"/>
        <end position="510"/>
    </location>
</feature>
<name>A0A2P5I485_DIAHE</name>
<gene>
    <name evidence="2" type="ORF">DHEL01_v204283</name>
</gene>
<proteinExistence type="predicted"/>
<comment type="caution">
    <text evidence="2">The sequence shown here is derived from an EMBL/GenBank/DDBJ whole genome shotgun (WGS) entry which is preliminary data.</text>
</comment>
<protein>
    <submittedName>
        <fullName evidence="2">Uncharacterized protein</fullName>
    </submittedName>
</protein>
<feature type="region of interest" description="Disordered" evidence="1">
    <location>
        <begin position="427"/>
        <end position="455"/>
    </location>
</feature>
<accession>A0A2P5I485</accession>
<evidence type="ECO:0000313" key="3">
    <source>
        <dbReference type="Proteomes" id="UP000094444"/>
    </source>
</evidence>
<dbReference type="EMBL" id="MAVT02000280">
    <property type="protein sequence ID" value="POS77322.1"/>
    <property type="molecule type" value="Genomic_DNA"/>
</dbReference>
<keyword evidence="3" id="KW-1185">Reference proteome</keyword>
<organism evidence="2 3">
    <name type="scientific">Diaporthe helianthi</name>
    <dbReference type="NCBI Taxonomy" id="158607"/>
    <lineage>
        <taxon>Eukaryota</taxon>
        <taxon>Fungi</taxon>
        <taxon>Dikarya</taxon>
        <taxon>Ascomycota</taxon>
        <taxon>Pezizomycotina</taxon>
        <taxon>Sordariomycetes</taxon>
        <taxon>Sordariomycetidae</taxon>
        <taxon>Diaporthales</taxon>
        <taxon>Diaporthaceae</taxon>
        <taxon>Diaporthe</taxon>
    </lineage>
</organism>
<evidence type="ECO:0000313" key="2">
    <source>
        <dbReference type="EMBL" id="POS77322.1"/>
    </source>
</evidence>
<sequence length="572" mass="62414">MRYDDWDVLLFPSGRDDRVPLREFKVNCHVVPDADFSHSRATFGVPVMTCFVPGLQSGAPFHISIHSWCRPKPSQHTLNYTKHPELATFEARIFVDGRMVASTLLQPFGAWPHLIASTSQMTKQGELEQLRFPSFRRELLFQNHWSPSDDLGRIKVLISEGFPRDSPSNPIERVKNVVAFAFQHAPLEILETNGIAWPNPQMWRRPQNNPALPVPTFYPEDGADSHLHSPRRRPLAAQNMPTISTALSAPAGPIPNLDAVPIGRSKLQKTSSSTSSSFLDPFNESAYQEWIDSLGFGQQQPHVDTSAIWPTLVARGNDKSGTDPAVGGVMAYMPSVVRDTAAPDSMHFSGRSLDEDAHMEMLKVPTNTPNAFFGTDHAASVSSCNNPNPPISSDFAHTLTHSLLNQPHPLPILPQSVQPHQIQLPASEIKSRKENRHVNKAGSVGSSTNPSPPVEAQIRKFSSSNLAFGIIGNDRTTSSSSGAGPAFSRHSSAGEFGKDITNTASPNQTYAGVAASGNGPGSGSEKGTKRSRNFTPASAKAIDEEDEPRRPSPRLRVATLFPMSSDEIEPQI</sequence>